<sequence length="300" mass="33849">MKAYYIIFCLLLVTLAACNSEDPLENPDNIPGLGGDTWPPGPIDVWIKDSLTNPLNVAVKYKWDQGELELNKTLVPPKEETVIPVLSTIKQVWIKNYDLVAGEYFMKKYCPKFFVLVGSASWNPDGTVILGTAEGGRRIVLYDLNGFRTKNMPGYVPEDSATVKEMFHTIEHEFGHILHQNVMYPLEYKRISVGRYTSNWNNVSDEDARRDGFITAYAMSAPDEDFVEMIATMLVEGKQGIDHILGNIAGNGPNGTTPDQARAILRQKEAMVVKYFADTWKIDFYNLQTRTRASVEALIR</sequence>
<dbReference type="Pfam" id="PF15890">
    <property type="entry name" value="Peptidase_Mx1"/>
    <property type="match status" value="1"/>
</dbReference>
<evidence type="ECO:0008006" key="4">
    <source>
        <dbReference type="Google" id="ProtNLM"/>
    </source>
</evidence>
<feature type="signal peptide" evidence="1">
    <location>
        <begin position="1"/>
        <end position="19"/>
    </location>
</feature>
<organism evidence="2 3">
    <name type="scientific">Chitinophaga alhagiae</name>
    <dbReference type="NCBI Taxonomy" id="2203219"/>
    <lineage>
        <taxon>Bacteria</taxon>
        <taxon>Pseudomonadati</taxon>
        <taxon>Bacteroidota</taxon>
        <taxon>Chitinophagia</taxon>
        <taxon>Chitinophagales</taxon>
        <taxon>Chitinophagaceae</taxon>
        <taxon>Chitinophaga</taxon>
    </lineage>
</organism>
<dbReference type="NCBIfam" id="TIGR04549">
    <property type="entry name" value="LP_HExxH_w_tonB"/>
    <property type="match status" value="1"/>
</dbReference>
<reference evidence="2 3" key="1">
    <citation type="submission" date="2018-05" db="EMBL/GenBank/DDBJ databases">
        <title>Chitinophaga sp. nov., isolated from rhizosphere soil of Alhagi.</title>
        <authorList>
            <person name="Liu Y."/>
        </authorList>
    </citation>
    <scope>NUCLEOTIDE SEQUENCE [LARGE SCALE GENOMIC DNA]</scope>
    <source>
        <strain evidence="2 3">T22</strain>
    </source>
</reference>
<keyword evidence="1" id="KW-0732">Signal</keyword>
<dbReference type="Proteomes" id="UP000246099">
    <property type="component" value="Chromosome"/>
</dbReference>
<dbReference type="RefSeq" id="WP_119078267.1">
    <property type="nucleotide sequence ID" value="NZ_CP029600.1"/>
</dbReference>
<keyword evidence="3" id="KW-1185">Reference proteome</keyword>
<dbReference type="SUPFAM" id="SSF55486">
    <property type="entry name" value="Metalloproteases ('zincins'), catalytic domain"/>
    <property type="match status" value="1"/>
</dbReference>
<proteinExistence type="predicted"/>
<evidence type="ECO:0000313" key="3">
    <source>
        <dbReference type="Proteomes" id="UP000246099"/>
    </source>
</evidence>
<feature type="chain" id="PRO_5046097905" description="Substrate import-associated zinc metallohydrolase lipoprotein" evidence="1">
    <location>
        <begin position="20"/>
        <end position="300"/>
    </location>
</feature>
<accession>A0ABN5LRL6</accession>
<evidence type="ECO:0000256" key="1">
    <source>
        <dbReference type="SAM" id="SignalP"/>
    </source>
</evidence>
<dbReference type="InterPro" id="IPR030890">
    <property type="entry name" value="LP_HExxH_w_TonB"/>
</dbReference>
<dbReference type="EMBL" id="CP029600">
    <property type="protein sequence ID" value="AWO02061.1"/>
    <property type="molecule type" value="Genomic_DNA"/>
</dbReference>
<dbReference type="Gene3D" id="3.40.390.70">
    <property type="match status" value="1"/>
</dbReference>
<evidence type="ECO:0000313" key="2">
    <source>
        <dbReference type="EMBL" id="AWO02061.1"/>
    </source>
</evidence>
<gene>
    <name evidence="2" type="ORF">DLD77_10320</name>
</gene>
<protein>
    <recommendedName>
        <fullName evidence="4">Substrate import-associated zinc metallohydrolase lipoprotein</fullName>
    </recommendedName>
</protein>
<dbReference type="PROSITE" id="PS51257">
    <property type="entry name" value="PROKAR_LIPOPROTEIN"/>
    <property type="match status" value="1"/>
</dbReference>
<name>A0ABN5LRL6_9BACT</name>